<feature type="compositionally biased region" description="Gly residues" evidence="1">
    <location>
        <begin position="9"/>
        <end position="20"/>
    </location>
</feature>
<evidence type="ECO:0000313" key="3">
    <source>
        <dbReference type="Proteomes" id="UP000694380"/>
    </source>
</evidence>
<reference evidence="2" key="3">
    <citation type="submission" date="2025-09" db="UniProtKB">
        <authorList>
            <consortium name="Ensembl"/>
        </authorList>
    </citation>
    <scope>IDENTIFICATION</scope>
</reference>
<keyword evidence="3" id="KW-1185">Reference proteome</keyword>
<feature type="region of interest" description="Disordered" evidence="1">
    <location>
        <begin position="1"/>
        <end position="20"/>
    </location>
</feature>
<accession>A0A8C3FJ81</accession>
<evidence type="ECO:0000256" key="1">
    <source>
        <dbReference type="SAM" id="MobiDB-lite"/>
    </source>
</evidence>
<dbReference type="Ensembl" id="ENSCPBT00000007849.1">
    <property type="protein sequence ID" value="ENSCPBP00000006501.1"/>
    <property type="gene ID" value="ENSCPBG00000005161.1"/>
</dbReference>
<reference evidence="2" key="1">
    <citation type="journal article" date="2015" name="Genome Biol. Evol.">
        <title>Physical Mapping and Refinement of the Painted Turtle Genome (Chrysemys picta) Inform Amniote Genome Evolution and Challenge Turtle-Bird Chromosomal Conservation.</title>
        <authorList>
            <person name="Badenhorst D."/>
            <person name="Hillier L.W."/>
            <person name="Literman R."/>
            <person name="Montiel E.E."/>
            <person name="Radhakrishnan S."/>
            <person name="Shen Y."/>
            <person name="Minx P."/>
            <person name="Janes D.E."/>
            <person name="Warren W.C."/>
            <person name="Edwards S.V."/>
            <person name="Valenzuela N."/>
        </authorList>
    </citation>
    <scope>NUCLEOTIDE SEQUENCE [LARGE SCALE GENOMIC DNA]</scope>
</reference>
<evidence type="ECO:0000313" key="2">
    <source>
        <dbReference type="Ensembl" id="ENSCPBP00000006501.1"/>
    </source>
</evidence>
<dbReference type="Proteomes" id="UP000694380">
    <property type="component" value="Chromosome 7"/>
</dbReference>
<dbReference type="AlphaFoldDB" id="A0A8C3FJ81"/>
<reference evidence="2" key="2">
    <citation type="submission" date="2025-08" db="UniProtKB">
        <authorList>
            <consortium name="Ensembl"/>
        </authorList>
    </citation>
    <scope>IDENTIFICATION</scope>
</reference>
<sequence length="55" mass="5824">MRLAWSGPDGPGAGGQETQGGGISIFLRINKDRSVVVLYSELQQGLSSGTRTLFN</sequence>
<name>A0A8C3FJ81_CHRPI</name>
<proteinExistence type="predicted"/>
<protein>
    <submittedName>
        <fullName evidence="2">Uncharacterized protein</fullName>
    </submittedName>
</protein>
<organism evidence="2 3">
    <name type="scientific">Chrysemys picta bellii</name>
    <name type="common">Western painted turtle</name>
    <name type="synonym">Emys bellii</name>
    <dbReference type="NCBI Taxonomy" id="8478"/>
    <lineage>
        <taxon>Eukaryota</taxon>
        <taxon>Metazoa</taxon>
        <taxon>Chordata</taxon>
        <taxon>Craniata</taxon>
        <taxon>Vertebrata</taxon>
        <taxon>Euteleostomi</taxon>
        <taxon>Archelosauria</taxon>
        <taxon>Testudinata</taxon>
        <taxon>Testudines</taxon>
        <taxon>Cryptodira</taxon>
        <taxon>Durocryptodira</taxon>
        <taxon>Testudinoidea</taxon>
        <taxon>Emydidae</taxon>
        <taxon>Chrysemys</taxon>
    </lineage>
</organism>